<accession>A0A150GXF9</accession>
<feature type="domain" description="C-type lectin" evidence="2">
    <location>
        <begin position="587"/>
        <end position="708"/>
    </location>
</feature>
<dbReference type="CDD" id="cd00037">
    <property type="entry name" value="CLECT"/>
    <property type="match status" value="4"/>
</dbReference>
<dbReference type="STRING" id="33097.A0A150GXF9"/>
<keyword evidence="4" id="KW-1185">Reference proteome</keyword>
<dbReference type="AlphaFoldDB" id="A0A150GXF9"/>
<dbReference type="InterPro" id="IPR001304">
    <property type="entry name" value="C-type_lectin-like"/>
</dbReference>
<feature type="region of interest" description="Disordered" evidence="1">
    <location>
        <begin position="451"/>
        <end position="474"/>
    </location>
</feature>
<feature type="compositionally biased region" description="Pro residues" evidence="1">
    <location>
        <begin position="457"/>
        <end position="471"/>
    </location>
</feature>
<feature type="domain" description="C-type lectin" evidence="2">
    <location>
        <begin position="38"/>
        <end position="178"/>
    </location>
</feature>
<dbReference type="InterPro" id="IPR050111">
    <property type="entry name" value="C-type_lectin/snaclec_domain"/>
</dbReference>
<evidence type="ECO:0000313" key="4">
    <source>
        <dbReference type="Proteomes" id="UP000075714"/>
    </source>
</evidence>
<name>A0A150GXF9_GONPE</name>
<gene>
    <name evidence="3" type="ORF">GPECTOR_4g560</name>
</gene>
<evidence type="ECO:0000313" key="3">
    <source>
        <dbReference type="EMBL" id="KXZ54495.1"/>
    </source>
</evidence>
<comment type="caution">
    <text evidence="3">The sequence shown here is derived from an EMBL/GenBank/DDBJ whole genome shotgun (WGS) entry which is preliminary data.</text>
</comment>
<dbReference type="InterPro" id="IPR016187">
    <property type="entry name" value="CTDL_fold"/>
</dbReference>
<reference evidence="4" key="1">
    <citation type="journal article" date="2016" name="Nat. Commun.">
        <title>The Gonium pectorale genome demonstrates co-option of cell cycle regulation during the evolution of multicellularity.</title>
        <authorList>
            <person name="Hanschen E.R."/>
            <person name="Marriage T.N."/>
            <person name="Ferris P.J."/>
            <person name="Hamaji T."/>
            <person name="Toyoda A."/>
            <person name="Fujiyama A."/>
            <person name="Neme R."/>
            <person name="Noguchi H."/>
            <person name="Minakuchi Y."/>
            <person name="Suzuki M."/>
            <person name="Kawai-Toyooka H."/>
            <person name="Smith D.R."/>
            <person name="Sparks H."/>
            <person name="Anderson J."/>
            <person name="Bakaric R."/>
            <person name="Luria V."/>
            <person name="Karger A."/>
            <person name="Kirschner M.W."/>
            <person name="Durand P.M."/>
            <person name="Michod R.E."/>
            <person name="Nozaki H."/>
            <person name="Olson B.J."/>
        </authorList>
    </citation>
    <scope>NUCLEOTIDE SEQUENCE [LARGE SCALE GENOMIC DNA]</scope>
    <source>
        <strain evidence="4">NIES-2863</strain>
    </source>
</reference>
<dbReference type="Proteomes" id="UP000075714">
    <property type="component" value="Unassembled WGS sequence"/>
</dbReference>
<organism evidence="3 4">
    <name type="scientific">Gonium pectorale</name>
    <name type="common">Green alga</name>
    <dbReference type="NCBI Taxonomy" id="33097"/>
    <lineage>
        <taxon>Eukaryota</taxon>
        <taxon>Viridiplantae</taxon>
        <taxon>Chlorophyta</taxon>
        <taxon>core chlorophytes</taxon>
        <taxon>Chlorophyceae</taxon>
        <taxon>CS clade</taxon>
        <taxon>Chlamydomonadales</taxon>
        <taxon>Volvocaceae</taxon>
        <taxon>Gonium</taxon>
    </lineage>
</organism>
<dbReference type="SMART" id="SM00034">
    <property type="entry name" value="CLECT"/>
    <property type="match status" value="5"/>
</dbReference>
<feature type="domain" description="C-type lectin" evidence="2">
    <location>
        <begin position="221"/>
        <end position="364"/>
    </location>
</feature>
<dbReference type="PANTHER" id="PTHR22803">
    <property type="entry name" value="MANNOSE, PHOSPHOLIPASE, LECTIN RECEPTOR RELATED"/>
    <property type="match status" value="1"/>
</dbReference>
<dbReference type="InterPro" id="IPR016186">
    <property type="entry name" value="C-type_lectin-like/link_sf"/>
</dbReference>
<evidence type="ECO:0000256" key="1">
    <source>
        <dbReference type="SAM" id="MobiDB-lite"/>
    </source>
</evidence>
<sequence>MPQAVGRAKTTAARAAVAGAAGGGSDGIYGDSPWFTTINGRRWALFSAPLAFDRAEDSCRLLGGHLADPADLTDYASAVSAYELTFSYLSPSTAVWLGVSDADTEGWFYFTAGRGTTSMREAGLADWQDVWAPAHWSQDGAALDCVAAQLGVNTATGTPFQGAWLDVDCSTALPYWCVGDASFAAPPPWPPANGVSPPPPPSPPPPFDASYPSYPQVSVVIGYHTYTLLGDSGSGGAQAWLAAQQQCRALSPAGHLASFDSAATLSSVLSALLTALAANGFTSSTLPYTHSYKPIWVGLRMRSTSYGADWQWADRSPLSFSGFGSYMYGASTELMGAGCAGMHLDRSGAWSQQLCSRGLQYLCKQADVAATPPPSPPASPVSANQLQFRFTRASGDYTYTLVMAPRSFAAASRYCASLDSGGALAVPADAQEYVDVMSALQGYLSSNGATAGASAVAPPPDASPPPWPPLPAAGEPPMMAPPMAAQSGESALWIGIRALNGLYAALDGTTPPPFTAWKAGVYTGKWPVLSCVSVDPTDQYAYVPAGCGVELPFLCKAATPDASVSPPPSALPPPPPPPGSTPTSVRRGLYLYSLYGAALPYSQAMSYCSNNGGFLASFHSADEFSVVWSGISGDSSLASGEESVWIGYDQLSSGESSFAWVDGGPSVYDNFGLPFTDTEGSDCAAADQLWSGQWAATDCLEPHPFICKFLRGVNTDVDAPPPAISPPPSPPQASIPALRNVTLDGSTFWLYVPGAASFEEADALCSAYLSVLAFFEDSATFNGVMAALEADVTGLFDPSIWIGLHRNYVDSSLWFWYANDTTPAFSAFNPPASGDCALPAVAAKLNYQPDNFGGNQACVAAEMPAV</sequence>
<dbReference type="SUPFAM" id="SSF56436">
    <property type="entry name" value="C-type lectin-like"/>
    <property type="match status" value="5"/>
</dbReference>
<dbReference type="OrthoDB" id="441660at2759"/>
<dbReference type="EMBL" id="LSYV01000005">
    <property type="protein sequence ID" value="KXZ54495.1"/>
    <property type="molecule type" value="Genomic_DNA"/>
</dbReference>
<dbReference type="Gene3D" id="3.10.100.10">
    <property type="entry name" value="Mannose-Binding Protein A, subunit A"/>
    <property type="match status" value="5"/>
</dbReference>
<dbReference type="Pfam" id="PF00059">
    <property type="entry name" value="Lectin_C"/>
    <property type="match status" value="3"/>
</dbReference>
<evidence type="ECO:0000259" key="2">
    <source>
        <dbReference type="PROSITE" id="PS50041"/>
    </source>
</evidence>
<protein>
    <recommendedName>
        <fullName evidence="2">C-type lectin domain-containing protein</fullName>
    </recommendedName>
</protein>
<dbReference type="PROSITE" id="PS50041">
    <property type="entry name" value="C_TYPE_LECTIN_2"/>
    <property type="match status" value="3"/>
</dbReference>
<proteinExistence type="predicted"/>